<evidence type="ECO:0000313" key="3">
    <source>
        <dbReference type="Proteomes" id="UP000186955"/>
    </source>
</evidence>
<accession>A0A1Q5UGL9</accession>
<dbReference type="Proteomes" id="UP000186955">
    <property type="component" value="Unassembled WGS sequence"/>
</dbReference>
<evidence type="ECO:0000256" key="1">
    <source>
        <dbReference type="SAM" id="MobiDB-lite"/>
    </source>
</evidence>
<name>A0A1Q5UGL9_9EURO</name>
<gene>
    <name evidence="2" type="ORF">PENSUB_2712</name>
</gene>
<organism evidence="2 3">
    <name type="scientific">Penicillium subrubescens</name>
    <dbReference type="NCBI Taxonomy" id="1316194"/>
    <lineage>
        <taxon>Eukaryota</taxon>
        <taxon>Fungi</taxon>
        <taxon>Dikarya</taxon>
        <taxon>Ascomycota</taxon>
        <taxon>Pezizomycotina</taxon>
        <taxon>Eurotiomycetes</taxon>
        <taxon>Eurotiomycetidae</taxon>
        <taxon>Eurotiales</taxon>
        <taxon>Aspergillaceae</taxon>
        <taxon>Penicillium</taxon>
    </lineage>
</organism>
<reference evidence="2 3" key="1">
    <citation type="submission" date="2016-10" db="EMBL/GenBank/DDBJ databases">
        <title>Genome sequence of the ascomycete fungus Penicillium subrubescens.</title>
        <authorList>
            <person name="De Vries R.P."/>
            <person name="Peng M."/>
            <person name="Dilokpimol A."/>
            <person name="Hilden K."/>
            <person name="Makela M.R."/>
            <person name="Grigoriev I."/>
            <person name="Riley R."/>
            <person name="Granchi Z."/>
        </authorList>
    </citation>
    <scope>NUCLEOTIDE SEQUENCE [LARGE SCALE GENOMIC DNA]</scope>
    <source>
        <strain evidence="2 3">CBS 132785</strain>
    </source>
</reference>
<keyword evidence="3" id="KW-1185">Reference proteome</keyword>
<evidence type="ECO:0000313" key="2">
    <source>
        <dbReference type="EMBL" id="OKP11640.1"/>
    </source>
</evidence>
<feature type="region of interest" description="Disordered" evidence="1">
    <location>
        <begin position="1"/>
        <end position="21"/>
    </location>
</feature>
<sequence>MPGPHYSFAPPAESSGLRKAVRDPADRNWPVTCSFPSRHLVQIRLVVRDVNKVLRYVRSAQLSDSIVIGSLLGD</sequence>
<comment type="caution">
    <text evidence="2">The sequence shown here is derived from an EMBL/GenBank/DDBJ whole genome shotgun (WGS) entry which is preliminary data.</text>
</comment>
<proteinExistence type="predicted"/>
<dbReference type="EMBL" id="MNBE01000274">
    <property type="protein sequence ID" value="OKP11640.1"/>
    <property type="molecule type" value="Genomic_DNA"/>
</dbReference>
<protein>
    <submittedName>
        <fullName evidence="2">Uncharacterized protein</fullName>
    </submittedName>
</protein>
<dbReference type="AlphaFoldDB" id="A0A1Q5UGL9"/>